<protein>
    <submittedName>
        <fullName evidence="2">Uncharacterized protein</fullName>
    </submittedName>
</protein>
<feature type="compositionally biased region" description="Basic and acidic residues" evidence="1">
    <location>
        <begin position="74"/>
        <end position="86"/>
    </location>
</feature>
<feature type="compositionally biased region" description="Basic and acidic residues" evidence="1">
    <location>
        <begin position="115"/>
        <end position="133"/>
    </location>
</feature>
<dbReference type="Proteomes" id="UP001219525">
    <property type="component" value="Unassembled WGS sequence"/>
</dbReference>
<dbReference type="AlphaFoldDB" id="A0AAD6UQ37"/>
<evidence type="ECO:0000256" key="1">
    <source>
        <dbReference type="SAM" id="MobiDB-lite"/>
    </source>
</evidence>
<feature type="compositionally biased region" description="Low complexity" evidence="1">
    <location>
        <begin position="104"/>
        <end position="114"/>
    </location>
</feature>
<proteinExistence type="predicted"/>
<feature type="compositionally biased region" description="Polar residues" evidence="1">
    <location>
        <begin position="1"/>
        <end position="14"/>
    </location>
</feature>
<organism evidence="2 3">
    <name type="scientific">Mycena pura</name>
    <dbReference type="NCBI Taxonomy" id="153505"/>
    <lineage>
        <taxon>Eukaryota</taxon>
        <taxon>Fungi</taxon>
        <taxon>Dikarya</taxon>
        <taxon>Basidiomycota</taxon>
        <taxon>Agaricomycotina</taxon>
        <taxon>Agaricomycetes</taxon>
        <taxon>Agaricomycetidae</taxon>
        <taxon>Agaricales</taxon>
        <taxon>Marasmiineae</taxon>
        <taxon>Mycenaceae</taxon>
        <taxon>Mycena</taxon>
    </lineage>
</organism>
<name>A0AAD6UQ37_9AGAR</name>
<evidence type="ECO:0000313" key="3">
    <source>
        <dbReference type="Proteomes" id="UP001219525"/>
    </source>
</evidence>
<reference evidence="2" key="1">
    <citation type="submission" date="2023-03" db="EMBL/GenBank/DDBJ databases">
        <title>Massive genome expansion in bonnet fungi (Mycena s.s.) driven by repeated elements and novel gene families across ecological guilds.</title>
        <authorList>
            <consortium name="Lawrence Berkeley National Laboratory"/>
            <person name="Harder C.B."/>
            <person name="Miyauchi S."/>
            <person name="Viragh M."/>
            <person name="Kuo A."/>
            <person name="Thoen E."/>
            <person name="Andreopoulos B."/>
            <person name="Lu D."/>
            <person name="Skrede I."/>
            <person name="Drula E."/>
            <person name="Henrissat B."/>
            <person name="Morin E."/>
            <person name="Kohler A."/>
            <person name="Barry K."/>
            <person name="LaButti K."/>
            <person name="Morin E."/>
            <person name="Salamov A."/>
            <person name="Lipzen A."/>
            <person name="Mereny Z."/>
            <person name="Hegedus B."/>
            <person name="Baldrian P."/>
            <person name="Stursova M."/>
            <person name="Weitz H."/>
            <person name="Taylor A."/>
            <person name="Grigoriev I.V."/>
            <person name="Nagy L.G."/>
            <person name="Martin F."/>
            <person name="Kauserud H."/>
        </authorList>
    </citation>
    <scope>NUCLEOTIDE SEQUENCE</scope>
    <source>
        <strain evidence="2">9144</strain>
    </source>
</reference>
<gene>
    <name evidence="2" type="ORF">GGX14DRAFT_578243</name>
</gene>
<feature type="compositionally biased region" description="Basic and acidic residues" evidence="1">
    <location>
        <begin position="821"/>
        <end position="830"/>
    </location>
</feature>
<comment type="caution">
    <text evidence="2">The sequence shown here is derived from an EMBL/GenBank/DDBJ whole genome shotgun (WGS) entry which is preliminary data.</text>
</comment>
<sequence>MAHTRSQAAANPNTGAKKGNKNATQSTEREIRPIPKRRVKKQADVAEDAARGSRVVPKPKSRQRRAAAQQARAATEEPEHDAATSDREEDEESGNEKRDVVMPRQTRAQANARASAEEAKARAATNKAEHEAAAIDQEEEGEEDENEEQSEGDTVDANYESGVDRPSSPDSPTPLQNDRRPKSGHRVPRLDLAFMKSLNLVVKAPLPTETQPQLAESQVPPTTSKRQAAEGMVEAAKNGDKHQAGGKSRRAAGRSAAEILRLQAINNDSRDSDSDDSRDDWVEREIEDRQKIAKHNQIVRSTHLKIMSTEEEDAMLDADYDEDFASEHPRKRGRSARDGDDDERPAGAGPEGDERGDADADDDDDDADADADDHDDDGDDDDEPPTTWEVRSGPLSRAVLKEAKAIQVEYHSKLADIAQRAKVRISTVARAIGDASLHSRETTIWNAFQADYRAKHGKPATKNKADLDRYRAECSAAYAEVFEQLPEEERDNRDARRELLQPLVDKYLENSTLVVDERKTKGGAKALMKKTLDPFLNEATFKRTDNHVWGFAVDLNSDVVNMWGGTQLFEETKKRHGKHLTNSMLQMKALMQATKADLQLEAQGAAHQVAVYVDLSKGGKKRDKARVQLGDLFVNMIQLALIQRDGLTLDEARSTFPKMSWKWTERAVKLQLRIVNWPDALKGFHPGPGFSVHGISDKGVSKESKEDQSRNKALFAMYDAIVRVYQGQADPGAPKIESWTDDEKELDDPDVPLVVAADGSVLLAASSSKDLLSKLAKRDRGAEKQKKGKAKAHVSRSDNDDNDNGNNDEPVTGRSRKGKSKSNEVIRRGDEDEDEDEYENERRAERPGKSRACNTTRDDDETDDSGPSHSRKSRAQLTRDDDNDNDHEYARQKRQAEEPYEPRPAKRQRQIVQTTTIKCHYRHGTVLSGPFNAIRLERYDGEATALQDSTYYQNDYKQWVKLPRGYQPVVHQDEEPIRYLRECEAGYASAQY</sequence>
<feature type="compositionally biased region" description="Basic and acidic residues" evidence="1">
    <location>
        <begin position="41"/>
        <end position="51"/>
    </location>
</feature>
<feature type="region of interest" description="Disordered" evidence="1">
    <location>
        <begin position="209"/>
        <end position="282"/>
    </location>
</feature>
<feature type="compositionally biased region" description="Basic and acidic residues" evidence="1">
    <location>
        <begin position="776"/>
        <end position="785"/>
    </location>
</feature>
<feature type="region of interest" description="Disordered" evidence="1">
    <location>
        <begin position="1"/>
        <end position="190"/>
    </location>
</feature>
<feature type="region of interest" description="Disordered" evidence="1">
    <location>
        <begin position="317"/>
        <end position="394"/>
    </location>
</feature>
<feature type="compositionally biased region" description="Acidic residues" evidence="1">
    <location>
        <begin position="359"/>
        <end position="384"/>
    </location>
</feature>
<evidence type="ECO:0000313" key="2">
    <source>
        <dbReference type="EMBL" id="KAJ7192379.1"/>
    </source>
</evidence>
<feature type="region of interest" description="Disordered" evidence="1">
    <location>
        <begin position="776"/>
        <end position="910"/>
    </location>
</feature>
<feature type="compositionally biased region" description="Polar residues" evidence="1">
    <location>
        <begin position="209"/>
        <end position="226"/>
    </location>
</feature>
<dbReference type="EMBL" id="JARJCW010000121">
    <property type="protein sequence ID" value="KAJ7192379.1"/>
    <property type="molecule type" value="Genomic_DNA"/>
</dbReference>
<keyword evidence="3" id="KW-1185">Reference proteome</keyword>
<feature type="compositionally biased region" description="Acidic residues" evidence="1">
    <location>
        <begin position="136"/>
        <end position="154"/>
    </location>
</feature>
<feature type="compositionally biased region" description="Basic and acidic residues" evidence="1">
    <location>
        <begin position="886"/>
        <end position="904"/>
    </location>
</feature>
<accession>A0AAD6UQ37</accession>